<organism evidence="4">
    <name type="scientific">Salmonella enterica</name>
    <name type="common">Salmonella choleraesuis</name>
    <dbReference type="NCBI Taxonomy" id="28901"/>
    <lineage>
        <taxon>Bacteria</taxon>
        <taxon>Pseudomonadati</taxon>
        <taxon>Pseudomonadota</taxon>
        <taxon>Gammaproteobacteria</taxon>
        <taxon>Enterobacterales</taxon>
        <taxon>Enterobacteriaceae</taxon>
        <taxon>Salmonella</taxon>
    </lineage>
</organism>
<name>A0A5V0QD89_SALER</name>
<sequence length="484" mass="51148">MSGLHGVETIELTSSTVAVETISTAVIGLVGTAPAAATATSSGGVVGSALLDNVLTFRAKTPGRTGNQLKVEAVPAVPDAQNPVAVPTSASYSGTTLSVVLGCDDKGVVTATAAGVADAVNAVTKSQIEAEATTSTGLVAAFSLVLSGGEDEPFPLNTPVSVTGAAMTARLGTAGTLPQAMADISNQTSGLVVVVRVEESTKPDQMRAALLAGMNAWSAAEYHPRILIATGFSEDDAIGKGLETMANKLRAVAYVDCASMATPKEVLLRQQNYGARVELLRPRVLITTLSGENICRPYSACAAGLRARIDADKGWWWSKSNQEVYGILGLEQVDEFVASDANCQANLLNMANVSTIVRRDGFRHWGNRLCSPDPQWRFESVRRSADVIEDSIQNTVIQYVDRPLDKQNTDDIIGTINAYMRQLVSLGAIFGGCAWLDEALNTAETLAAGWVFIDYDFGPKSPTERITMRTKINKDYAVGALAEV</sequence>
<feature type="domain" description="Tail sheath protein C-terminal" evidence="3">
    <location>
        <begin position="372"/>
        <end position="472"/>
    </location>
</feature>
<comment type="similarity">
    <text evidence="1">Belongs to the myoviridae tail sheath protein family.</text>
</comment>
<dbReference type="Pfam" id="PF04984">
    <property type="entry name" value="Phage_sheath_1"/>
    <property type="match status" value="1"/>
</dbReference>
<gene>
    <name evidence="4" type="ORF">CEJ09_20810</name>
</gene>
<dbReference type="Pfam" id="PF17482">
    <property type="entry name" value="Phage_sheath_1C"/>
    <property type="match status" value="1"/>
</dbReference>
<dbReference type="InterPro" id="IPR035089">
    <property type="entry name" value="Phage_sheath_subtilisin"/>
</dbReference>
<comment type="caution">
    <text evidence="4">The sequence shown here is derived from an EMBL/GenBank/DDBJ whole genome shotgun (WGS) entry which is preliminary data.</text>
</comment>
<dbReference type="EMBL" id="AAGWQQ010000066">
    <property type="protein sequence ID" value="EBS7984245.1"/>
    <property type="molecule type" value="Genomic_DNA"/>
</dbReference>
<protein>
    <submittedName>
        <fullName evidence="4">Phage tail protein</fullName>
    </submittedName>
</protein>
<evidence type="ECO:0000313" key="4">
    <source>
        <dbReference type="EMBL" id="EBS7984245.1"/>
    </source>
</evidence>
<dbReference type="InterPro" id="IPR052042">
    <property type="entry name" value="Tail_sheath_structural"/>
</dbReference>
<dbReference type="InterPro" id="IPR020287">
    <property type="entry name" value="Tail_sheath_C"/>
</dbReference>
<evidence type="ECO:0000256" key="1">
    <source>
        <dbReference type="ARBA" id="ARBA00008005"/>
    </source>
</evidence>
<dbReference type="PANTHER" id="PTHR35861">
    <property type="match status" value="1"/>
</dbReference>
<accession>A0A5V0QD89</accession>
<evidence type="ECO:0000259" key="2">
    <source>
        <dbReference type="Pfam" id="PF04984"/>
    </source>
</evidence>
<dbReference type="PANTHER" id="PTHR35861:SF1">
    <property type="entry name" value="PHAGE TAIL SHEATH PROTEIN"/>
    <property type="match status" value="1"/>
</dbReference>
<feature type="domain" description="Tail sheath protein subtilisin-like" evidence="2">
    <location>
        <begin position="215"/>
        <end position="368"/>
    </location>
</feature>
<dbReference type="AlphaFoldDB" id="A0A5V0QD89"/>
<evidence type="ECO:0000259" key="3">
    <source>
        <dbReference type="Pfam" id="PF17482"/>
    </source>
</evidence>
<reference evidence="4" key="1">
    <citation type="submission" date="2018-07" db="EMBL/GenBank/DDBJ databases">
        <authorList>
            <consortium name="PulseNet: The National Subtyping Network for Foodborne Disease Surveillance"/>
            <person name="Tarr C.L."/>
            <person name="Trees E."/>
            <person name="Katz L.S."/>
            <person name="Carleton-Romer H.A."/>
            <person name="Stroika S."/>
            <person name="Kucerova Z."/>
            <person name="Roache K.F."/>
            <person name="Sabol A.L."/>
            <person name="Besser J."/>
            <person name="Gerner-Smidt P."/>
        </authorList>
    </citation>
    <scope>NUCLEOTIDE SEQUENCE</scope>
    <source>
        <strain evidence="4">PNUSAS015592</strain>
    </source>
</reference>
<proteinExistence type="inferred from homology"/>